<dbReference type="InterPro" id="IPR000719">
    <property type="entry name" value="Prot_kinase_dom"/>
</dbReference>
<keyword evidence="6" id="KW-1133">Transmembrane helix</keyword>
<dbReference type="Gene3D" id="2.130.10.10">
    <property type="entry name" value="YVTN repeat-like/Quinoprotein amine dehydrogenase"/>
    <property type="match status" value="1"/>
</dbReference>
<feature type="transmembrane region" description="Helical" evidence="6">
    <location>
        <begin position="392"/>
        <end position="413"/>
    </location>
</feature>
<dbReference type="Pfam" id="PF00069">
    <property type="entry name" value="Pkinase"/>
    <property type="match status" value="1"/>
</dbReference>
<evidence type="ECO:0000259" key="7">
    <source>
        <dbReference type="PROSITE" id="PS50011"/>
    </source>
</evidence>
<evidence type="ECO:0000256" key="5">
    <source>
        <dbReference type="SAM" id="MobiDB-lite"/>
    </source>
</evidence>
<feature type="region of interest" description="Disordered" evidence="5">
    <location>
        <begin position="332"/>
        <end position="367"/>
    </location>
</feature>
<feature type="region of interest" description="Disordered" evidence="5">
    <location>
        <begin position="418"/>
        <end position="478"/>
    </location>
</feature>
<keyword evidence="1" id="KW-0808">Transferase</keyword>
<dbReference type="Gene3D" id="3.30.200.20">
    <property type="entry name" value="Phosphorylase Kinase, domain 1"/>
    <property type="match status" value="1"/>
</dbReference>
<dbReference type="GO" id="GO:0004674">
    <property type="term" value="F:protein serine/threonine kinase activity"/>
    <property type="evidence" value="ECO:0007669"/>
    <property type="project" value="UniProtKB-KW"/>
</dbReference>
<dbReference type="InterPro" id="IPR011047">
    <property type="entry name" value="Quinoprotein_ADH-like_sf"/>
</dbReference>
<keyword evidence="6" id="KW-0472">Membrane</keyword>
<keyword evidence="3 8" id="KW-0418">Kinase</keyword>
<evidence type="ECO:0000313" key="9">
    <source>
        <dbReference type="Proteomes" id="UP000316806"/>
    </source>
</evidence>
<evidence type="ECO:0000256" key="6">
    <source>
        <dbReference type="SAM" id="Phobius"/>
    </source>
</evidence>
<dbReference type="SUPFAM" id="SSF56112">
    <property type="entry name" value="Protein kinase-like (PK-like)"/>
    <property type="match status" value="1"/>
</dbReference>
<name>A0A516RDP6_STRST</name>
<feature type="region of interest" description="Disordered" evidence="5">
    <location>
        <begin position="35"/>
        <end position="63"/>
    </location>
</feature>
<protein>
    <submittedName>
        <fullName evidence="8">Serine/threonine protein kinase</fullName>
    </submittedName>
</protein>
<dbReference type="AlphaFoldDB" id="A0A516RDP6"/>
<dbReference type="EMBL" id="CP040916">
    <property type="protein sequence ID" value="QDQ13786.1"/>
    <property type="molecule type" value="Genomic_DNA"/>
</dbReference>
<evidence type="ECO:0000256" key="4">
    <source>
        <dbReference type="ARBA" id="ARBA00022840"/>
    </source>
</evidence>
<feature type="compositionally biased region" description="Basic and acidic residues" evidence="5">
    <location>
        <begin position="452"/>
        <end position="461"/>
    </location>
</feature>
<keyword evidence="6" id="KW-0812">Transmembrane</keyword>
<dbReference type="Proteomes" id="UP000316806">
    <property type="component" value="Chromosome"/>
</dbReference>
<dbReference type="SUPFAM" id="SSF50998">
    <property type="entry name" value="Quinoprotein alcohol dehydrogenase-like"/>
    <property type="match status" value="1"/>
</dbReference>
<feature type="domain" description="Protein kinase" evidence="7">
    <location>
        <begin position="16"/>
        <end position="294"/>
    </location>
</feature>
<keyword evidence="4" id="KW-0067">ATP-binding</keyword>
<dbReference type="PANTHER" id="PTHR43289">
    <property type="entry name" value="MITOGEN-ACTIVATED PROTEIN KINASE KINASE KINASE 20-RELATED"/>
    <property type="match status" value="1"/>
</dbReference>
<dbReference type="CDD" id="cd14014">
    <property type="entry name" value="STKc_PknB_like"/>
    <property type="match status" value="1"/>
</dbReference>
<proteinExistence type="predicted"/>
<feature type="compositionally biased region" description="Low complexity" evidence="5">
    <location>
        <begin position="431"/>
        <end position="444"/>
    </location>
</feature>
<dbReference type="Gene3D" id="1.10.510.10">
    <property type="entry name" value="Transferase(Phosphotransferase) domain 1"/>
    <property type="match status" value="1"/>
</dbReference>
<dbReference type="PROSITE" id="PS50011">
    <property type="entry name" value="PROTEIN_KINASE_DOM"/>
    <property type="match status" value="1"/>
</dbReference>
<reference evidence="8 9" key="1">
    <citation type="journal article" date="2019" name="J. Ind. Microbiol. Biotechnol.">
        <title>The complete genomic sequence of Streptomyces spectabilis NRRL-2792 and identification of secondary metabolite biosynthetic gene clusters.</title>
        <authorList>
            <person name="Sinha A."/>
            <person name="Phillips-Salemka S."/>
            <person name="Niraula T.A."/>
            <person name="Short K.A."/>
            <person name="Niraula N.P."/>
        </authorList>
    </citation>
    <scope>NUCLEOTIDE SEQUENCE [LARGE SCALE GENOMIC DNA]</scope>
    <source>
        <strain evidence="8 9">NRRL 2792</strain>
    </source>
</reference>
<evidence type="ECO:0000256" key="1">
    <source>
        <dbReference type="ARBA" id="ARBA00022679"/>
    </source>
</evidence>
<gene>
    <name evidence="8" type="ORF">FH965_27150</name>
</gene>
<dbReference type="SMART" id="SM00220">
    <property type="entry name" value="S_TKc"/>
    <property type="match status" value="1"/>
</dbReference>
<organism evidence="8 9">
    <name type="scientific">Streptomyces spectabilis</name>
    <dbReference type="NCBI Taxonomy" id="68270"/>
    <lineage>
        <taxon>Bacteria</taxon>
        <taxon>Bacillati</taxon>
        <taxon>Actinomycetota</taxon>
        <taxon>Actinomycetes</taxon>
        <taxon>Kitasatosporales</taxon>
        <taxon>Streptomycetaceae</taxon>
        <taxon>Streptomyces</taxon>
    </lineage>
</organism>
<dbReference type="PANTHER" id="PTHR43289:SF34">
    <property type="entry name" value="SERINE_THREONINE-PROTEIN KINASE YBDM-RELATED"/>
    <property type="match status" value="1"/>
</dbReference>
<evidence type="ECO:0000313" key="8">
    <source>
        <dbReference type="EMBL" id="QDQ13786.1"/>
    </source>
</evidence>
<sequence>MIGQLRDSSPRRTGPYETVARLGAGGMGEVFLAVPQDASGAPDGPRAPDTSAAPEGPRTPYEPDGLVAVKAIRRDVVGEPAFRARFRREIAVARSVTSPYVARLIGGDADAEQPWLATEYVAGPTLAEAVRRHGPLPVPAVAALGAAMARALAAVHAAGALHRDLKPANVLIGPEGPKLIDFGVARTPGATTMTSTGLLVGTPGFMSPEHVAGGRHVVAASDVFCLASVLVYAAVGRDPFGDGPVAAVLYRVSRAEAELDGVPAELRDVLADCLVLDAAARPEPEALAGRLAGLAGADGAGFAWPAPVLEAIGEVRRDVEQLCAAGRPLLPLPAPPAAPPGQEPTPTWSPTALNAPGGPGTPAAHELPTMGAAAPAAATAPGAPRKRGRRTAFAVVAAVAVAGGATGALLALFGPDSGSGSGSGDDGAKGGAARPGASGGLPPARLIAAAGVDKEGTDDRSGLVPQHPAQRPKGWKPWRGSFSHAPMNCAADTRAVLCLLTNGTYEAIGASDGKRRWTSDGRTGDDGGTGGEAYVSPSGKLFMPGDRLAPVVRGGTSVIAHKGVLQVRDSASGDVRWSARPPQGRYFTRALLADGLLLVTAEAKPYADGGPQGATLLAYPLRGGAPRWTAPLSTDELSGAEQNGMYGAEVVRHGRVYAWSAQGLIALDAKTGTRGGKAYDGEQCRSVMAVGGQILCSAVVTGSSDFEDATEEAGTRVTRLDARTLETEGAFAFKAPPLPPDGMAPPDIVVTAVGPGSALAYDTAGAKLLVAESKKGRVTREEPLSLTGDGTRRMLSSAPLLIGERALFADNTTLRTVPLTASGEVRALRVPGAPGDREPKQGSDPGTVIADQPRSPTVLPLGGVATIVYDQGTVVSVRIPS</sequence>
<feature type="region of interest" description="Disordered" evidence="5">
    <location>
        <begin position="829"/>
        <end position="854"/>
    </location>
</feature>
<keyword evidence="8" id="KW-0723">Serine/threonine-protein kinase</keyword>
<accession>A0A516RDP6</accession>
<dbReference type="InterPro" id="IPR015943">
    <property type="entry name" value="WD40/YVTN_repeat-like_dom_sf"/>
</dbReference>
<keyword evidence="2" id="KW-0547">Nucleotide-binding</keyword>
<dbReference type="GO" id="GO:0005524">
    <property type="term" value="F:ATP binding"/>
    <property type="evidence" value="ECO:0007669"/>
    <property type="project" value="UniProtKB-KW"/>
</dbReference>
<evidence type="ECO:0000256" key="2">
    <source>
        <dbReference type="ARBA" id="ARBA00022741"/>
    </source>
</evidence>
<feature type="compositionally biased region" description="Pro residues" evidence="5">
    <location>
        <begin position="332"/>
        <end position="343"/>
    </location>
</feature>
<dbReference type="InterPro" id="IPR011009">
    <property type="entry name" value="Kinase-like_dom_sf"/>
</dbReference>
<evidence type="ECO:0000256" key="3">
    <source>
        <dbReference type="ARBA" id="ARBA00022777"/>
    </source>
</evidence>